<organism evidence="1 2">
    <name type="scientific">Vibrio parahaemolyticus</name>
    <dbReference type="NCBI Taxonomy" id="670"/>
    <lineage>
        <taxon>Bacteria</taxon>
        <taxon>Pseudomonadati</taxon>
        <taxon>Pseudomonadota</taxon>
        <taxon>Gammaproteobacteria</taxon>
        <taxon>Vibrionales</taxon>
        <taxon>Vibrionaceae</taxon>
        <taxon>Vibrio</taxon>
    </lineage>
</organism>
<dbReference type="Proteomes" id="UP000726777">
    <property type="component" value="Unassembled WGS sequence"/>
</dbReference>
<sequence length="83" mass="9416">MKYHQPTKSFVIEANTIERVAESIKYSLKMVREAGGKPLKPYDVNGMMDDCDHAQATIMDIADALDIDLGHRRFNMLDLSTSR</sequence>
<gene>
    <name evidence="1" type="ORF">IB292_02625</name>
</gene>
<accession>A0A9Q3YGE1</accession>
<dbReference type="AlphaFoldDB" id="A0A9Q3YGE1"/>
<dbReference type="RefSeq" id="WP_228085598.1">
    <property type="nucleotide sequence ID" value="NZ_JACVHL010000002.1"/>
</dbReference>
<protein>
    <submittedName>
        <fullName evidence="1">Uncharacterized protein</fullName>
    </submittedName>
</protein>
<name>A0A9Q3YGE1_VIBPH</name>
<comment type="caution">
    <text evidence="1">The sequence shown here is derived from an EMBL/GenBank/DDBJ whole genome shotgun (WGS) entry which is preliminary data.</text>
</comment>
<reference evidence="1" key="1">
    <citation type="submission" date="2020-09" db="EMBL/GenBank/DDBJ databases">
        <title>Genome sequence of Vibrio parahaemolyticus isolates.</title>
        <authorList>
            <person name="Hammerl J.A."/>
            <person name="Strauch E."/>
        </authorList>
    </citation>
    <scope>NUCLEOTIDE SEQUENCE</scope>
    <source>
        <strain evidence="1">17-VB00146</strain>
    </source>
</reference>
<evidence type="ECO:0000313" key="1">
    <source>
        <dbReference type="EMBL" id="MCC3803924.1"/>
    </source>
</evidence>
<evidence type="ECO:0000313" key="2">
    <source>
        <dbReference type="Proteomes" id="UP000726777"/>
    </source>
</evidence>
<dbReference type="EMBL" id="JACVHL010000002">
    <property type="protein sequence ID" value="MCC3803924.1"/>
    <property type="molecule type" value="Genomic_DNA"/>
</dbReference>
<proteinExistence type="predicted"/>